<reference evidence="1" key="2">
    <citation type="journal article" date="2023" name="Plants (Basel)">
        <title>Annotation of the Turnera subulata (Passifloraceae) Draft Genome Reveals the S-Locus Evolved after the Divergence of Turneroideae from Passifloroideae in a Stepwise Manner.</title>
        <authorList>
            <person name="Henning P.M."/>
            <person name="Roalson E.H."/>
            <person name="Mir W."/>
            <person name="McCubbin A.G."/>
            <person name="Shore J.S."/>
        </authorList>
    </citation>
    <scope>NUCLEOTIDE SEQUENCE</scope>
    <source>
        <strain evidence="1">F60SS</strain>
    </source>
</reference>
<comment type="caution">
    <text evidence="1">The sequence shown here is derived from an EMBL/GenBank/DDBJ whole genome shotgun (WGS) entry which is preliminary data.</text>
</comment>
<reference evidence="1" key="1">
    <citation type="submission" date="2022-02" db="EMBL/GenBank/DDBJ databases">
        <authorList>
            <person name="Henning P.M."/>
            <person name="McCubbin A.G."/>
            <person name="Shore J.S."/>
        </authorList>
    </citation>
    <scope>NUCLEOTIDE SEQUENCE</scope>
    <source>
        <strain evidence="1">F60SS</strain>
        <tissue evidence="1">Leaves</tissue>
    </source>
</reference>
<evidence type="ECO:0000313" key="2">
    <source>
        <dbReference type="Proteomes" id="UP001141552"/>
    </source>
</evidence>
<accession>A0A9Q0FES2</accession>
<gene>
    <name evidence="1" type="ORF">Tsubulata_027412</name>
</gene>
<dbReference type="EMBL" id="JAKUCV010005735">
    <property type="protein sequence ID" value="KAJ4830081.1"/>
    <property type="molecule type" value="Genomic_DNA"/>
</dbReference>
<organism evidence="1 2">
    <name type="scientific">Turnera subulata</name>
    <dbReference type="NCBI Taxonomy" id="218843"/>
    <lineage>
        <taxon>Eukaryota</taxon>
        <taxon>Viridiplantae</taxon>
        <taxon>Streptophyta</taxon>
        <taxon>Embryophyta</taxon>
        <taxon>Tracheophyta</taxon>
        <taxon>Spermatophyta</taxon>
        <taxon>Magnoliopsida</taxon>
        <taxon>eudicotyledons</taxon>
        <taxon>Gunneridae</taxon>
        <taxon>Pentapetalae</taxon>
        <taxon>rosids</taxon>
        <taxon>fabids</taxon>
        <taxon>Malpighiales</taxon>
        <taxon>Passifloraceae</taxon>
        <taxon>Turnera</taxon>
    </lineage>
</organism>
<dbReference type="OrthoDB" id="10268103at2759"/>
<evidence type="ECO:0000313" key="1">
    <source>
        <dbReference type="EMBL" id="KAJ4830081.1"/>
    </source>
</evidence>
<protein>
    <submittedName>
        <fullName evidence="1">Uncharacterized protein</fullName>
    </submittedName>
</protein>
<sequence>MPSPVAQYALDRGFSSDLIFTPERTGEVVMMSSLQFDHSIAKTYVISMWL</sequence>
<proteinExistence type="predicted"/>
<keyword evidence="2" id="KW-1185">Reference proteome</keyword>
<dbReference type="Proteomes" id="UP001141552">
    <property type="component" value="Unassembled WGS sequence"/>
</dbReference>
<dbReference type="AlphaFoldDB" id="A0A9Q0FES2"/>
<name>A0A9Q0FES2_9ROSI</name>